<dbReference type="SUPFAM" id="SSF101801">
    <property type="entry name" value="Surface presentation of antigens (SPOA)"/>
    <property type="match status" value="1"/>
</dbReference>
<keyword evidence="3" id="KW-0966">Cell projection</keyword>
<proteinExistence type="inferred from homology"/>
<dbReference type="InterPro" id="IPR001172">
    <property type="entry name" value="FliN_T3SS_HrcQb"/>
</dbReference>
<comment type="similarity">
    <text evidence="1">Belongs to the FliN/MopA/SpaO family.</text>
</comment>
<name>A0ABY4X569_9SPHN</name>
<evidence type="ECO:0000256" key="1">
    <source>
        <dbReference type="ARBA" id="ARBA00009226"/>
    </source>
</evidence>
<reference evidence="3" key="1">
    <citation type="journal article" date="2022" name="Toxins">
        <title>Genomic Analysis of Sphingopyxis sp. USTB-05 for Biodegrading Cyanobacterial Hepatotoxins.</title>
        <authorList>
            <person name="Liu C."/>
            <person name="Xu Q."/>
            <person name="Zhao Z."/>
            <person name="Zhang H."/>
            <person name="Liu X."/>
            <person name="Yin C."/>
            <person name="Liu Y."/>
            <person name="Yan H."/>
        </authorList>
    </citation>
    <scope>NUCLEOTIDE SEQUENCE</scope>
    <source>
        <strain evidence="3">NBD5</strain>
    </source>
</reference>
<organism evidence="3 4">
    <name type="scientific">Sphingomonas morindae</name>
    <dbReference type="NCBI Taxonomy" id="1541170"/>
    <lineage>
        <taxon>Bacteria</taxon>
        <taxon>Pseudomonadati</taxon>
        <taxon>Pseudomonadota</taxon>
        <taxon>Alphaproteobacteria</taxon>
        <taxon>Sphingomonadales</taxon>
        <taxon>Sphingomonadaceae</taxon>
        <taxon>Sphingomonas</taxon>
    </lineage>
</organism>
<gene>
    <name evidence="3" type="ORF">LHA26_11855</name>
</gene>
<evidence type="ECO:0000313" key="4">
    <source>
        <dbReference type="Proteomes" id="UP001056937"/>
    </source>
</evidence>
<keyword evidence="4" id="KW-1185">Reference proteome</keyword>
<protein>
    <submittedName>
        <fullName evidence="3">FliM/FliN family flagellar motor C-terminal domain-containing protein</fullName>
    </submittedName>
</protein>
<accession>A0ABY4X569</accession>
<dbReference type="Proteomes" id="UP001056937">
    <property type="component" value="Chromosome 1"/>
</dbReference>
<feature type="domain" description="Flagellar motor switch protein FliN-like C-terminal" evidence="2">
    <location>
        <begin position="6"/>
        <end position="73"/>
    </location>
</feature>
<dbReference type="InterPro" id="IPR001543">
    <property type="entry name" value="FliN-like_C"/>
</dbReference>
<keyword evidence="3" id="KW-0282">Flagellum</keyword>
<evidence type="ECO:0000259" key="2">
    <source>
        <dbReference type="Pfam" id="PF01052"/>
    </source>
</evidence>
<sequence>MDVSDGVPIEVTVELGARELPIRQVLRLGRGATIPLSCHQNDPSLLYVGEDLIGEARIVAEEDRMVVEVLRLVGRKD</sequence>
<dbReference type="Pfam" id="PF01052">
    <property type="entry name" value="FliMN_C"/>
    <property type="match status" value="1"/>
</dbReference>
<keyword evidence="3" id="KW-0969">Cilium</keyword>
<evidence type="ECO:0000313" key="3">
    <source>
        <dbReference type="EMBL" id="USI72001.1"/>
    </source>
</evidence>
<dbReference type="RefSeq" id="WP_252165810.1">
    <property type="nucleotide sequence ID" value="NZ_CP084930.1"/>
</dbReference>
<dbReference type="Gene3D" id="2.30.330.10">
    <property type="entry name" value="SpoA-like"/>
    <property type="match status" value="1"/>
</dbReference>
<dbReference type="PRINTS" id="PR00956">
    <property type="entry name" value="FLGMOTORFLIN"/>
</dbReference>
<dbReference type="InterPro" id="IPR036429">
    <property type="entry name" value="SpoA-like_sf"/>
</dbReference>
<dbReference type="EMBL" id="CP084930">
    <property type="protein sequence ID" value="USI72001.1"/>
    <property type="molecule type" value="Genomic_DNA"/>
</dbReference>